<sequence length="31" mass="3231">CFGIDYAVQAAWAGLCPAALKTAAKQRAYAT</sequence>
<proteinExistence type="predicted"/>
<name>X1PE44_9ZZZZ</name>
<dbReference type="AlphaFoldDB" id="X1PE44"/>
<dbReference type="EMBL" id="BARV01023242">
    <property type="protein sequence ID" value="GAI29184.1"/>
    <property type="molecule type" value="Genomic_DNA"/>
</dbReference>
<protein>
    <submittedName>
        <fullName evidence="1">Uncharacterized protein</fullName>
    </submittedName>
</protein>
<reference evidence="1" key="1">
    <citation type="journal article" date="2014" name="Front. Microbiol.">
        <title>High frequency of phylogenetically diverse reductive dehalogenase-homologous genes in deep subseafloor sedimentary metagenomes.</title>
        <authorList>
            <person name="Kawai M."/>
            <person name="Futagami T."/>
            <person name="Toyoda A."/>
            <person name="Takaki Y."/>
            <person name="Nishi S."/>
            <person name="Hori S."/>
            <person name="Arai W."/>
            <person name="Tsubouchi T."/>
            <person name="Morono Y."/>
            <person name="Uchiyama I."/>
            <person name="Ito T."/>
            <person name="Fujiyama A."/>
            <person name="Inagaki F."/>
            <person name="Takami H."/>
        </authorList>
    </citation>
    <scope>NUCLEOTIDE SEQUENCE</scope>
    <source>
        <strain evidence="1">Expedition CK06-06</strain>
    </source>
</reference>
<comment type="caution">
    <text evidence="1">The sequence shown here is derived from an EMBL/GenBank/DDBJ whole genome shotgun (WGS) entry which is preliminary data.</text>
</comment>
<gene>
    <name evidence="1" type="ORF">S06H3_38167</name>
</gene>
<organism evidence="1">
    <name type="scientific">marine sediment metagenome</name>
    <dbReference type="NCBI Taxonomy" id="412755"/>
    <lineage>
        <taxon>unclassified sequences</taxon>
        <taxon>metagenomes</taxon>
        <taxon>ecological metagenomes</taxon>
    </lineage>
</organism>
<accession>X1PE44</accession>
<feature type="non-terminal residue" evidence="1">
    <location>
        <position position="1"/>
    </location>
</feature>
<evidence type="ECO:0000313" key="1">
    <source>
        <dbReference type="EMBL" id="GAI29184.1"/>
    </source>
</evidence>